<dbReference type="AlphaFoldDB" id="A0A433D4D2"/>
<dbReference type="EMBL" id="RBNI01006904">
    <property type="protein sequence ID" value="RUP45685.1"/>
    <property type="molecule type" value="Genomic_DNA"/>
</dbReference>
<accession>A0A433D4D2</accession>
<protein>
    <submittedName>
        <fullName evidence="1">Uncharacterized protein</fullName>
    </submittedName>
</protein>
<organism evidence="1 2">
    <name type="scientific">Jimgerdemannia flammicorona</name>
    <dbReference type="NCBI Taxonomy" id="994334"/>
    <lineage>
        <taxon>Eukaryota</taxon>
        <taxon>Fungi</taxon>
        <taxon>Fungi incertae sedis</taxon>
        <taxon>Mucoromycota</taxon>
        <taxon>Mucoromycotina</taxon>
        <taxon>Endogonomycetes</taxon>
        <taxon>Endogonales</taxon>
        <taxon>Endogonaceae</taxon>
        <taxon>Jimgerdemannia</taxon>
    </lineage>
</organism>
<gene>
    <name evidence="1" type="ORF">BC936DRAFT_147864</name>
</gene>
<dbReference type="Proteomes" id="UP000268093">
    <property type="component" value="Unassembled WGS sequence"/>
</dbReference>
<sequence>MLTERKRPQIGALERSGINFGRAIHCAIQWCELWRPENTHSTSNRSTNGTDEHNRPIWLHHHQHALDWRLLLHLQFFILLLKATLPSSTILRLRILIQSNLGLDDLVRLVHNLLRNLYRLLLQRPLDFFVIYRLIIYDWDAPPTLLRLALLCLELLLVNKFIVDSTKGVQLIVGALLGNDTLVHDNDEVGMLDGGETMGNDNRAAVFGDRVKRTLDKPFRGSVEGRSSFVKEEDRRAFDQSARDGDALFLTAGEHAAVLSKAGG</sequence>
<proteinExistence type="predicted"/>
<keyword evidence="2" id="KW-1185">Reference proteome</keyword>
<evidence type="ECO:0000313" key="1">
    <source>
        <dbReference type="EMBL" id="RUP45685.1"/>
    </source>
</evidence>
<comment type="caution">
    <text evidence="1">The sequence shown here is derived from an EMBL/GenBank/DDBJ whole genome shotgun (WGS) entry which is preliminary data.</text>
</comment>
<evidence type="ECO:0000313" key="2">
    <source>
        <dbReference type="Proteomes" id="UP000268093"/>
    </source>
</evidence>
<dbReference type="AntiFam" id="ANF00142">
    <property type="entry name" value="Shadow ORF (opposite yadG)"/>
</dbReference>
<name>A0A433D4D2_9FUNG</name>
<reference evidence="1 2" key="1">
    <citation type="journal article" date="2018" name="New Phytol.">
        <title>Phylogenomics of Endogonaceae and evolution of mycorrhizas within Mucoromycota.</title>
        <authorList>
            <person name="Chang Y."/>
            <person name="Desiro A."/>
            <person name="Na H."/>
            <person name="Sandor L."/>
            <person name="Lipzen A."/>
            <person name="Clum A."/>
            <person name="Barry K."/>
            <person name="Grigoriev I.V."/>
            <person name="Martin F.M."/>
            <person name="Stajich J.E."/>
            <person name="Smith M.E."/>
            <person name="Bonito G."/>
            <person name="Spatafora J.W."/>
        </authorList>
    </citation>
    <scope>NUCLEOTIDE SEQUENCE [LARGE SCALE GENOMIC DNA]</scope>
    <source>
        <strain evidence="1 2">GMNB39</strain>
    </source>
</reference>
<dbReference type="AntiFam" id="ANF00095">
    <property type="entry name" value="Shadow ORF (opposite ABC transporters)"/>
</dbReference>